<dbReference type="Proteomes" id="UP000014174">
    <property type="component" value="Unassembled WGS sequence"/>
</dbReference>
<gene>
    <name evidence="2" type="ORF">ADIARSV_0393</name>
</gene>
<comment type="caution">
    <text evidence="2">The sequence shown here is derived from an EMBL/GenBank/DDBJ whole genome shotgun (WGS) entry which is preliminary data.</text>
</comment>
<dbReference type="InterPro" id="IPR038725">
    <property type="entry name" value="YdaG_split_barrel_FMN-bd"/>
</dbReference>
<dbReference type="Pfam" id="PF16242">
    <property type="entry name" value="Pyrid_ox_like"/>
    <property type="match status" value="1"/>
</dbReference>
<dbReference type="PANTHER" id="PTHR34818:SF1">
    <property type="entry name" value="PROTEIN BLI-3"/>
    <property type="match status" value="1"/>
</dbReference>
<dbReference type="RefSeq" id="WP_016193643.1">
    <property type="nucleotide sequence ID" value="NZ_AQPN01000012.1"/>
</dbReference>
<proteinExistence type="predicted"/>
<dbReference type="eggNOG" id="COG3871">
    <property type="taxonomic scope" value="Bacteria"/>
</dbReference>
<dbReference type="SUPFAM" id="SSF50475">
    <property type="entry name" value="FMN-binding split barrel"/>
    <property type="match status" value="1"/>
</dbReference>
<reference evidence="2 3" key="1">
    <citation type="journal article" date="2013" name="Genome Announc.">
        <title>Draft Genome Sequence of Arcticibacter svalbardensis Strain MN12-7T, a Member of the Family Sphingobacteriaceae Isolated from an Arctic Soil Sample.</title>
        <authorList>
            <person name="Shivaji S."/>
            <person name="Ara S."/>
            <person name="Prasad S."/>
            <person name="Manasa B.P."/>
            <person name="Begum Z."/>
            <person name="Singh A."/>
            <person name="Kumar Pinnaka A."/>
        </authorList>
    </citation>
    <scope>NUCLEOTIDE SEQUENCE [LARGE SCALE GENOMIC DNA]</scope>
    <source>
        <strain evidence="2 3">MN12-7</strain>
    </source>
</reference>
<dbReference type="Gene3D" id="2.30.110.10">
    <property type="entry name" value="Electron Transport, Fmn-binding Protein, Chain A"/>
    <property type="match status" value="1"/>
</dbReference>
<dbReference type="InterPro" id="IPR052917">
    <property type="entry name" value="Stress-Dev_Protein"/>
</dbReference>
<dbReference type="AlphaFoldDB" id="R9GYA6"/>
<evidence type="ECO:0000313" key="3">
    <source>
        <dbReference type="Proteomes" id="UP000014174"/>
    </source>
</evidence>
<protein>
    <submittedName>
        <fullName evidence="2">General stress protein</fullName>
    </submittedName>
</protein>
<dbReference type="PANTHER" id="PTHR34818">
    <property type="entry name" value="PROTEIN BLI-3"/>
    <property type="match status" value="1"/>
</dbReference>
<dbReference type="EMBL" id="AQPN01000012">
    <property type="protein sequence ID" value="EOR96490.1"/>
    <property type="molecule type" value="Genomic_DNA"/>
</dbReference>
<keyword evidence="3" id="KW-1185">Reference proteome</keyword>
<dbReference type="STRING" id="1150600.ADIARSV_0393"/>
<dbReference type="OrthoDB" id="1432662at2"/>
<name>R9GYA6_9SPHI</name>
<feature type="domain" description="General stress protein FMN-binding split barrel" evidence="1">
    <location>
        <begin position="20"/>
        <end position="169"/>
    </location>
</feature>
<dbReference type="PATRIC" id="fig|1150600.3.peg.385"/>
<sequence>MDSINQQQPEDNFENLAGTEAAKKMKTLAENANSCFFCSNIKTGIPFSTRPMSVQKVDDDGNFWFLSSNDSKKNEEISRDPFVHLLFQGSSYSDFLNVYGIAEISTDKEKIKELWNPILKTWFTGGVDDERITVIKVDPTDGYYWDNKHGNAVAFVKQAFGAVVGKTLDDSIEGKLEIE</sequence>
<dbReference type="InterPro" id="IPR012349">
    <property type="entry name" value="Split_barrel_FMN-bd"/>
</dbReference>
<accession>R9GYA6</accession>
<evidence type="ECO:0000259" key="1">
    <source>
        <dbReference type="Pfam" id="PF16242"/>
    </source>
</evidence>
<evidence type="ECO:0000313" key="2">
    <source>
        <dbReference type="EMBL" id="EOR96490.1"/>
    </source>
</evidence>
<organism evidence="2 3">
    <name type="scientific">Arcticibacter svalbardensis MN12-7</name>
    <dbReference type="NCBI Taxonomy" id="1150600"/>
    <lineage>
        <taxon>Bacteria</taxon>
        <taxon>Pseudomonadati</taxon>
        <taxon>Bacteroidota</taxon>
        <taxon>Sphingobacteriia</taxon>
        <taxon>Sphingobacteriales</taxon>
        <taxon>Sphingobacteriaceae</taxon>
        <taxon>Arcticibacter</taxon>
    </lineage>
</organism>